<proteinExistence type="predicted"/>
<dbReference type="NCBIfam" id="NF037997">
    <property type="entry name" value="Na_Pi_symport"/>
    <property type="match status" value="2"/>
</dbReference>
<name>A0AAJ5EM51_9VIBR</name>
<feature type="transmembrane region" description="Helical" evidence="6">
    <location>
        <begin position="138"/>
        <end position="166"/>
    </location>
</feature>
<dbReference type="GO" id="GO:0044341">
    <property type="term" value="P:sodium-dependent phosphate transport"/>
    <property type="evidence" value="ECO:0007669"/>
    <property type="project" value="InterPro"/>
</dbReference>
<keyword evidence="4 6" id="KW-1133">Transmembrane helix</keyword>
<dbReference type="Pfam" id="PF02690">
    <property type="entry name" value="Na_Pi_cotrans"/>
    <property type="match status" value="2"/>
</dbReference>
<sequence length="382" mass="40064">MNNQASSVSAVTAGKTSWLRWANLAFMLYLLLVSVSMVGSGFKMASGEHAKTLFDFASHPVAGLMIGLVATALIQSSSTVTSIIVGLVAGGLPVQIAIPMVMGANIGTTVTNTLVSLGHLRCKEEFKRAFASATVHDFFNLLAVLIFLPLEMMFGIFGKLSAWLVAPLMSTGDLDMGGFNFIKPLTKPLISVIQEPLTAFGPVVAGVSMIILGIATIIISITIMGKLMKSLMVGRAREILKNAIGRGPLHGIFSGSVVTVLVQSSSTTTSLMVPLVGSGVLKVRDVYPFTLGANIGTCITALLAATAVTGEFAAFALQIALVHLLFNVAATLFIFGIPFLRELPLKGADWISTMAIKNKSVVAGYLIAVFVVMPGAIIAMTA</sequence>
<dbReference type="PANTHER" id="PTHR10010:SF46">
    <property type="entry name" value="SODIUM-DEPENDENT PHOSPHATE TRANSPORT PROTEIN 2B"/>
    <property type="match status" value="1"/>
</dbReference>
<gene>
    <name evidence="7" type="ORF">A6E01_02635</name>
</gene>
<dbReference type="Proteomes" id="UP000092018">
    <property type="component" value="Chromosome 1"/>
</dbReference>
<dbReference type="GO" id="GO:0005436">
    <property type="term" value="F:sodium:phosphate symporter activity"/>
    <property type="evidence" value="ECO:0007669"/>
    <property type="project" value="InterPro"/>
</dbReference>
<feature type="transmembrane region" description="Helical" evidence="6">
    <location>
        <begin position="20"/>
        <end position="42"/>
    </location>
</feature>
<dbReference type="PANTHER" id="PTHR10010">
    <property type="entry name" value="SOLUTE CARRIER FAMILY 34 SODIUM PHOSPHATE , MEMBER 2-RELATED"/>
    <property type="match status" value="1"/>
</dbReference>
<feature type="transmembrane region" description="Helical" evidence="6">
    <location>
        <begin position="360"/>
        <end position="380"/>
    </location>
</feature>
<dbReference type="AlphaFoldDB" id="A0AAJ5EM51"/>
<feature type="transmembrane region" description="Helical" evidence="6">
    <location>
        <begin position="315"/>
        <end position="340"/>
    </location>
</feature>
<evidence type="ECO:0000256" key="3">
    <source>
        <dbReference type="ARBA" id="ARBA00022692"/>
    </source>
</evidence>
<evidence type="ECO:0000256" key="2">
    <source>
        <dbReference type="ARBA" id="ARBA00022475"/>
    </source>
</evidence>
<reference evidence="7 8" key="1">
    <citation type="submission" date="2016-06" db="EMBL/GenBank/DDBJ databases">
        <title>Adaptive Radiation by Waves of Gene Transfer Leads to Fine-Scale Resource Partitioning in Marine Microbes.</title>
        <authorList>
            <person name="Hehemann J.-H."/>
            <person name="Arevalo P."/>
            <person name="Datta M.S."/>
            <person name="Yu X."/>
            <person name="Corzett C."/>
            <person name="Henschel A."/>
            <person name="Preheim S.P."/>
            <person name="Timberlake S."/>
            <person name="Alm E.J."/>
            <person name="Polz M.F."/>
        </authorList>
    </citation>
    <scope>NUCLEOTIDE SEQUENCE [LARGE SCALE GENOMIC DNA]</scope>
    <source>
        <strain evidence="7 8">FF50</strain>
    </source>
</reference>
<accession>A0AAJ5EM51</accession>
<comment type="subcellular location">
    <subcellularLocation>
        <location evidence="1">Cell membrane</location>
        <topology evidence="1">Multi-pass membrane protein</topology>
    </subcellularLocation>
</comment>
<keyword evidence="2" id="KW-1003">Cell membrane</keyword>
<keyword evidence="3 6" id="KW-0812">Transmembrane</keyword>
<feature type="transmembrane region" description="Helical" evidence="6">
    <location>
        <begin position="286"/>
        <end position="308"/>
    </location>
</feature>
<dbReference type="KEGG" id="vbr:A6E01_02635"/>
<dbReference type="EMBL" id="CP016177">
    <property type="protein sequence ID" value="ANO32173.1"/>
    <property type="molecule type" value="Genomic_DNA"/>
</dbReference>
<organism evidence="7 8">
    <name type="scientific">Vibrio breoganii</name>
    <dbReference type="NCBI Taxonomy" id="553239"/>
    <lineage>
        <taxon>Bacteria</taxon>
        <taxon>Pseudomonadati</taxon>
        <taxon>Pseudomonadota</taxon>
        <taxon>Gammaproteobacteria</taxon>
        <taxon>Vibrionales</taxon>
        <taxon>Vibrionaceae</taxon>
        <taxon>Vibrio</taxon>
    </lineage>
</organism>
<keyword evidence="5 6" id="KW-0472">Membrane</keyword>
<feature type="transmembrane region" description="Helical" evidence="6">
    <location>
        <begin position="96"/>
        <end position="117"/>
    </location>
</feature>
<evidence type="ECO:0000313" key="7">
    <source>
        <dbReference type="EMBL" id="ANO32173.1"/>
    </source>
</evidence>
<evidence type="ECO:0000313" key="8">
    <source>
        <dbReference type="Proteomes" id="UP000092018"/>
    </source>
</evidence>
<evidence type="ECO:0000256" key="1">
    <source>
        <dbReference type="ARBA" id="ARBA00004651"/>
    </source>
</evidence>
<feature type="transmembrane region" description="Helical" evidence="6">
    <location>
        <begin position="63"/>
        <end position="90"/>
    </location>
</feature>
<protein>
    <submittedName>
        <fullName evidence="7">Sodium:phosphate symporter</fullName>
    </submittedName>
</protein>
<feature type="transmembrane region" description="Helical" evidence="6">
    <location>
        <begin position="203"/>
        <end position="227"/>
    </location>
</feature>
<evidence type="ECO:0000256" key="4">
    <source>
        <dbReference type="ARBA" id="ARBA00022989"/>
    </source>
</evidence>
<dbReference type="GO" id="GO:0005886">
    <property type="term" value="C:plasma membrane"/>
    <property type="evidence" value="ECO:0007669"/>
    <property type="project" value="UniProtKB-SubCell"/>
</dbReference>
<evidence type="ECO:0000256" key="6">
    <source>
        <dbReference type="SAM" id="Phobius"/>
    </source>
</evidence>
<dbReference type="GeneID" id="77306505"/>
<dbReference type="RefSeq" id="WP_017028915.1">
    <property type="nucleotide sequence ID" value="NZ_AP024864.1"/>
</dbReference>
<evidence type="ECO:0000256" key="5">
    <source>
        <dbReference type="ARBA" id="ARBA00023136"/>
    </source>
</evidence>
<dbReference type="InterPro" id="IPR003841">
    <property type="entry name" value="Na/Pi_transpt"/>
</dbReference>